<protein>
    <recommendedName>
        <fullName evidence="1">DUF547 domain-containing protein</fullName>
    </recommendedName>
</protein>
<evidence type="ECO:0000259" key="1">
    <source>
        <dbReference type="Pfam" id="PF04784"/>
    </source>
</evidence>
<feature type="domain" description="DUF547" evidence="1">
    <location>
        <begin position="83"/>
        <end position="115"/>
    </location>
</feature>
<dbReference type="AlphaFoldDB" id="A0A5B7HFV6"/>
<evidence type="ECO:0000313" key="3">
    <source>
        <dbReference type="Proteomes" id="UP000324222"/>
    </source>
</evidence>
<dbReference type="InterPro" id="IPR051548">
    <property type="entry name" value="Grx-like_ET"/>
</dbReference>
<keyword evidence="3" id="KW-1185">Reference proteome</keyword>
<dbReference type="InterPro" id="IPR006869">
    <property type="entry name" value="DUF547"/>
</dbReference>
<evidence type="ECO:0000313" key="2">
    <source>
        <dbReference type="EMBL" id="MPC71280.1"/>
    </source>
</evidence>
<dbReference type="Proteomes" id="UP000324222">
    <property type="component" value="Unassembled WGS sequence"/>
</dbReference>
<proteinExistence type="predicted"/>
<dbReference type="Pfam" id="PF04784">
    <property type="entry name" value="DUF547"/>
    <property type="match status" value="1"/>
</dbReference>
<dbReference type="GO" id="GO:0009055">
    <property type="term" value="F:electron transfer activity"/>
    <property type="evidence" value="ECO:0007669"/>
    <property type="project" value="TreeGrafter"/>
</dbReference>
<sequence>MTFFLYRLNDTSHSSALNAGPTQKCKLGDAGELSEALRKTMLKLTNDHISADGKVVNYLEMRNAEEFDNYVKMSKELQHVAVEKLSQDESKAFFINIYNALVIHATAVNGSPSNWFSRLRVNLHVSLFLVKSFYIFSFTLFKNCMN</sequence>
<comment type="caution">
    <text evidence="2">The sequence shown here is derived from an EMBL/GenBank/DDBJ whole genome shotgun (WGS) entry which is preliminary data.</text>
</comment>
<accession>A0A5B7HFV6</accession>
<dbReference type="PANTHER" id="PTHR34386">
    <property type="entry name" value="GLUTAREDOXIN"/>
    <property type="match status" value="1"/>
</dbReference>
<dbReference type="PANTHER" id="PTHR34386:SF1">
    <property type="entry name" value="GLUTAREDOXIN-LIKE PROTEIN NRDH"/>
    <property type="match status" value="1"/>
</dbReference>
<dbReference type="EMBL" id="VSRR010032620">
    <property type="protein sequence ID" value="MPC71280.1"/>
    <property type="molecule type" value="Genomic_DNA"/>
</dbReference>
<name>A0A5B7HFV6_PORTR</name>
<gene>
    <name evidence="2" type="ORF">E2C01_065552</name>
</gene>
<dbReference type="OrthoDB" id="418495at2759"/>
<reference evidence="2 3" key="1">
    <citation type="submission" date="2019-05" db="EMBL/GenBank/DDBJ databases">
        <title>Another draft genome of Portunus trituberculatus and its Hox gene families provides insights of decapod evolution.</title>
        <authorList>
            <person name="Jeong J.-H."/>
            <person name="Song I."/>
            <person name="Kim S."/>
            <person name="Choi T."/>
            <person name="Kim D."/>
            <person name="Ryu S."/>
            <person name="Kim W."/>
        </authorList>
    </citation>
    <scope>NUCLEOTIDE SEQUENCE [LARGE SCALE GENOMIC DNA]</scope>
    <source>
        <tissue evidence="2">Muscle</tissue>
    </source>
</reference>
<dbReference type="GO" id="GO:0045454">
    <property type="term" value="P:cell redox homeostasis"/>
    <property type="evidence" value="ECO:0007669"/>
    <property type="project" value="TreeGrafter"/>
</dbReference>
<organism evidence="2 3">
    <name type="scientific">Portunus trituberculatus</name>
    <name type="common">Swimming crab</name>
    <name type="synonym">Neptunus trituberculatus</name>
    <dbReference type="NCBI Taxonomy" id="210409"/>
    <lineage>
        <taxon>Eukaryota</taxon>
        <taxon>Metazoa</taxon>
        <taxon>Ecdysozoa</taxon>
        <taxon>Arthropoda</taxon>
        <taxon>Crustacea</taxon>
        <taxon>Multicrustacea</taxon>
        <taxon>Malacostraca</taxon>
        <taxon>Eumalacostraca</taxon>
        <taxon>Eucarida</taxon>
        <taxon>Decapoda</taxon>
        <taxon>Pleocyemata</taxon>
        <taxon>Brachyura</taxon>
        <taxon>Eubrachyura</taxon>
        <taxon>Portunoidea</taxon>
        <taxon>Portunidae</taxon>
        <taxon>Portuninae</taxon>
        <taxon>Portunus</taxon>
    </lineage>
</organism>